<evidence type="ECO:0000259" key="3">
    <source>
        <dbReference type="Pfam" id="PF05193"/>
    </source>
</evidence>
<proteinExistence type="predicted"/>
<comment type="caution">
    <text evidence="4">The sequence shown here is derived from an EMBL/GenBank/DDBJ whole genome shotgun (WGS) entry which is preliminary data.</text>
</comment>
<sequence>MKKIHTVLILLFLTGIMQAQDRPQPKPGNPPVVNIKKPQTFVLANGMKVLIVENHKLPRVSFNLTLDNAPFTEGNKKGVDELTSSLIGNGTKKTAKEAFNEEIDFYGANINFSSRGAYASSLSKYSGRVLELLAEGALQPNFTQTEFDKEKAKLLEGLKADEKSVPAIANRVVDVLAFGKNHPSGEYLSEETVKNVTLADVQANYATYFVPENAYLVIIGDIKFKETKAAVEKLFSGWKKQSAPKNTYPDPENVSKLQIDFVDVPNAVQSEISLINTVNLRMNDPDFFPAVIANQILGGDFNSYLNMNLREQHAWTYGANSSIGTGKYVTKFKASSAVRNTVTDSAVVQFIKEIRRIRTERVDPEVLRNVKAGYIGRFVMQVEKPQSVARYALNIETEKLPADFYEKYIQTINNVTADDIYRVANKYFLLDNMRIVIAGKGSDVISGLEKLQIPIYYFDKYGSPVEKPATKKEVPASVTAKTVFENYIKAIGGEKAVSAVKTLYMNGSTTVPQAPSPLTFTSKLDSKGKMMVSLSMGTMNLMKQVVNEKGAYIEQQGQRKNLEGDDLKEMKANAAPFEELQLIKRTDLKVENIEPINGSDAYAIKDGKTTYYYDVKSGLKVAEAKVREQGGKSATQITNFNDYKEVKGVKVPFNLIQNVGFELDIKMSDIKINEGVSDADFL</sequence>
<organism evidence="4 5">
    <name type="scientific">Flavobacterium cutihirudinis</name>
    <dbReference type="NCBI Taxonomy" id="1265740"/>
    <lineage>
        <taxon>Bacteria</taxon>
        <taxon>Pseudomonadati</taxon>
        <taxon>Bacteroidota</taxon>
        <taxon>Flavobacteriia</taxon>
        <taxon>Flavobacteriales</taxon>
        <taxon>Flavobacteriaceae</taxon>
        <taxon>Flavobacterium</taxon>
    </lineage>
</organism>
<feature type="domain" description="Peptidase M16 N-terminal" evidence="2">
    <location>
        <begin position="57"/>
        <end position="168"/>
    </location>
</feature>
<dbReference type="SUPFAM" id="SSF63411">
    <property type="entry name" value="LuxS/MPP-like metallohydrolase"/>
    <property type="match status" value="2"/>
</dbReference>
<dbReference type="InterPro" id="IPR007863">
    <property type="entry name" value="Peptidase_M16_C"/>
</dbReference>
<gene>
    <name evidence="4" type="ORF">BD847_2181</name>
</gene>
<accession>A0A3D9FZ77</accession>
<dbReference type="Pfam" id="PF05193">
    <property type="entry name" value="Peptidase_M16_C"/>
    <property type="match status" value="1"/>
</dbReference>
<feature type="domain" description="Peptidase M16 C-terminal" evidence="3">
    <location>
        <begin position="195"/>
        <end position="372"/>
    </location>
</feature>
<evidence type="ECO:0000256" key="1">
    <source>
        <dbReference type="SAM" id="SignalP"/>
    </source>
</evidence>
<protein>
    <submittedName>
        <fullName evidence="4">Putative Zn-dependent peptidase</fullName>
    </submittedName>
</protein>
<dbReference type="GO" id="GO:0046872">
    <property type="term" value="F:metal ion binding"/>
    <property type="evidence" value="ECO:0007669"/>
    <property type="project" value="InterPro"/>
</dbReference>
<keyword evidence="5" id="KW-1185">Reference proteome</keyword>
<name>A0A3D9FZ77_9FLAO</name>
<dbReference type="InterPro" id="IPR050361">
    <property type="entry name" value="MPP/UQCRC_Complex"/>
</dbReference>
<dbReference type="PANTHER" id="PTHR11851">
    <property type="entry name" value="METALLOPROTEASE"/>
    <property type="match status" value="1"/>
</dbReference>
<feature type="chain" id="PRO_5017589076" evidence="1">
    <location>
        <begin position="20"/>
        <end position="682"/>
    </location>
</feature>
<evidence type="ECO:0000259" key="2">
    <source>
        <dbReference type="Pfam" id="PF00675"/>
    </source>
</evidence>
<keyword evidence="1" id="KW-0732">Signal</keyword>
<dbReference type="EMBL" id="QRDQ01000008">
    <property type="protein sequence ID" value="RED25427.1"/>
    <property type="molecule type" value="Genomic_DNA"/>
</dbReference>
<evidence type="ECO:0000313" key="4">
    <source>
        <dbReference type="EMBL" id="RED25427.1"/>
    </source>
</evidence>
<dbReference type="RefSeq" id="WP_208641794.1">
    <property type="nucleotide sequence ID" value="NZ_QRDQ01000008.1"/>
</dbReference>
<dbReference type="Pfam" id="PF00675">
    <property type="entry name" value="Peptidase_M16"/>
    <property type="match status" value="1"/>
</dbReference>
<dbReference type="Proteomes" id="UP000257004">
    <property type="component" value="Unassembled WGS sequence"/>
</dbReference>
<reference evidence="4 5" key="1">
    <citation type="submission" date="2018-07" db="EMBL/GenBank/DDBJ databases">
        <title>Genomic Encyclopedia of Archaeal and Bacterial Type Strains, Phase II (KMG-II): from individual species to whole genera.</title>
        <authorList>
            <person name="Goeker M."/>
        </authorList>
    </citation>
    <scope>NUCLEOTIDE SEQUENCE [LARGE SCALE GENOMIC DNA]</scope>
    <source>
        <strain evidence="4 5">DSM 25795</strain>
    </source>
</reference>
<feature type="signal peptide" evidence="1">
    <location>
        <begin position="1"/>
        <end position="19"/>
    </location>
</feature>
<dbReference type="InterPro" id="IPR011249">
    <property type="entry name" value="Metalloenz_LuxS/M16"/>
</dbReference>
<dbReference type="InterPro" id="IPR011765">
    <property type="entry name" value="Pept_M16_N"/>
</dbReference>
<evidence type="ECO:0000313" key="5">
    <source>
        <dbReference type="Proteomes" id="UP000257004"/>
    </source>
</evidence>
<dbReference type="Gene3D" id="3.30.830.10">
    <property type="entry name" value="Metalloenzyme, LuxS/M16 peptidase-like"/>
    <property type="match status" value="2"/>
</dbReference>
<dbReference type="AlphaFoldDB" id="A0A3D9FZ77"/>